<dbReference type="AlphaFoldDB" id="U2KKE5"/>
<organism evidence="6 8">
    <name type="scientific">Treponema socranskii subsp. socranskii VPI DR56BR1116 = ATCC 35536</name>
    <dbReference type="NCBI Taxonomy" id="1125725"/>
    <lineage>
        <taxon>Bacteria</taxon>
        <taxon>Pseudomonadati</taxon>
        <taxon>Spirochaetota</taxon>
        <taxon>Spirochaetia</taxon>
        <taxon>Spirochaetales</taxon>
        <taxon>Treponemataceae</taxon>
        <taxon>Treponema</taxon>
    </lineage>
</organism>
<dbReference type="CDD" id="cd07989">
    <property type="entry name" value="LPLAT_AGPAT-like"/>
    <property type="match status" value="1"/>
</dbReference>
<evidence type="ECO:0000313" key="7">
    <source>
        <dbReference type="EMBL" id="ERJ98956.1"/>
    </source>
</evidence>
<evidence type="ECO:0000256" key="3">
    <source>
        <dbReference type="ARBA" id="ARBA00023315"/>
    </source>
</evidence>
<evidence type="ECO:0000256" key="1">
    <source>
        <dbReference type="ARBA" id="ARBA00005189"/>
    </source>
</evidence>
<proteinExistence type="predicted"/>
<dbReference type="PANTHER" id="PTHR10434:SF66">
    <property type="entry name" value="PHOSPHOLIPID_GLYCEROL ACYLTRANSFERASE DOMAIN-CONTAINING PROTEIN"/>
    <property type="match status" value="1"/>
</dbReference>
<accession>U2KKE5</accession>
<dbReference type="Proteomes" id="UP000016412">
    <property type="component" value="Unassembled WGS sequence"/>
</dbReference>
<dbReference type="EMBL" id="AVQI01000079">
    <property type="protein sequence ID" value="ERJ98956.1"/>
    <property type="molecule type" value="Genomic_DNA"/>
</dbReference>
<feature type="domain" description="Phospholipid/glycerol acyltransferase" evidence="5">
    <location>
        <begin position="110"/>
        <end position="217"/>
    </location>
</feature>
<evidence type="ECO:0000313" key="8">
    <source>
        <dbReference type="Proteomes" id="UP000016412"/>
    </source>
</evidence>
<dbReference type="STRING" id="1125725.HMPREF1325_0904"/>
<keyword evidence="9" id="KW-1185">Reference proteome</keyword>
<dbReference type="InterPro" id="IPR002123">
    <property type="entry name" value="Plipid/glycerol_acylTrfase"/>
</dbReference>
<keyword evidence="4" id="KW-0472">Membrane</keyword>
<keyword evidence="4" id="KW-1133">Transmembrane helix</keyword>
<sequence>MSELINNKIDSDAYRYAREDLPPIKNPLLYVYGALAKLFLYAFFGVGSVVLGIVVFPIERLLIHPKLRFQKAARSTVSFMFRFFINVMRCLGVVRFQTADKEKFRSLSSKIVVANHPSMLDVVFLISLIPNADCIVRGNLANSMYASVIRQLYIVNTLGYEEMIDFCKKSLATGTNLIVFPEGTRTPRHGTNAFKKGAARTALDTHCDILPVYIGGSDKYGLGKHDAFFSFARSGVYRYNVYMLDEIKIADYESLEPQIAAKRITEKIHQTIANKAMFVDNRLI</sequence>
<comment type="caution">
    <text evidence="6">The sequence shown here is derived from an EMBL/GenBank/DDBJ whole genome shotgun (WGS) entry which is preliminary data.</text>
</comment>
<evidence type="ECO:0000313" key="9">
    <source>
        <dbReference type="Proteomes" id="UP000016646"/>
    </source>
</evidence>
<dbReference type="SUPFAM" id="SSF69593">
    <property type="entry name" value="Glycerol-3-phosphate (1)-acyltransferase"/>
    <property type="match status" value="1"/>
</dbReference>
<dbReference type="PANTHER" id="PTHR10434">
    <property type="entry name" value="1-ACYL-SN-GLYCEROL-3-PHOSPHATE ACYLTRANSFERASE"/>
    <property type="match status" value="1"/>
</dbReference>
<feature type="transmembrane region" description="Helical" evidence="4">
    <location>
        <begin position="38"/>
        <end position="58"/>
    </location>
</feature>
<evidence type="ECO:0000313" key="6">
    <source>
        <dbReference type="EMBL" id="ERF59426.1"/>
    </source>
</evidence>
<dbReference type="SMART" id="SM00563">
    <property type="entry name" value="PlsC"/>
    <property type="match status" value="1"/>
</dbReference>
<name>U2KKE5_TRESO</name>
<evidence type="ECO:0000256" key="4">
    <source>
        <dbReference type="SAM" id="Phobius"/>
    </source>
</evidence>
<dbReference type="GO" id="GO:0003841">
    <property type="term" value="F:1-acylglycerol-3-phosphate O-acyltransferase activity"/>
    <property type="evidence" value="ECO:0007669"/>
    <property type="project" value="TreeGrafter"/>
</dbReference>
<comment type="pathway">
    <text evidence="1">Lipid metabolism.</text>
</comment>
<keyword evidence="4" id="KW-0812">Transmembrane</keyword>
<evidence type="ECO:0000256" key="2">
    <source>
        <dbReference type="ARBA" id="ARBA00022679"/>
    </source>
</evidence>
<dbReference type="Proteomes" id="UP000016646">
    <property type="component" value="Unassembled WGS sequence"/>
</dbReference>
<evidence type="ECO:0000259" key="5">
    <source>
        <dbReference type="SMART" id="SM00563"/>
    </source>
</evidence>
<keyword evidence="2 6" id="KW-0808">Transferase</keyword>
<dbReference type="eggNOG" id="COG0204">
    <property type="taxonomic scope" value="Bacteria"/>
</dbReference>
<gene>
    <name evidence="7" type="ORF">HMPREF0860_1889</name>
    <name evidence="6" type="ORF">HMPREF1325_0904</name>
</gene>
<protein>
    <submittedName>
        <fullName evidence="6">Acyltransferase</fullName>
    </submittedName>
</protein>
<dbReference type="OrthoDB" id="9803035at2"/>
<keyword evidence="3 6" id="KW-0012">Acyltransferase</keyword>
<dbReference type="PATRIC" id="fig|1125725.3.peg.2656"/>
<reference evidence="8 9" key="1">
    <citation type="submission" date="2013-08" db="EMBL/GenBank/DDBJ databases">
        <authorList>
            <person name="Durkin A.S."/>
            <person name="Haft D.R."/>
            <person name="McCorrison J."/>
            <person name="Torralba M."/>
            <person name="Gillis M."/>
            <person name="Haft D.H."/>
            <person name="Methe B."/>
            <person name="Sutton G."/>
            <person name="Nelson K.E."/>
        </authorList>
    </citation>
    <scope>NUCLEOTIDE SEQUENCE [LARGE SCALE GENOMIC DNA]</scope>
    <source>
        <strain evidence="7 9">ATCC 35536</strain>
        <strain evidence="6 8">VPI DR56BR1116</strain>
    </source>
</reference>
<dbReference type="RefSeq" id="WP_021331637.1">
    <property type="nucleotide sequence ID" value="NZ_AUZJ01000071.1"/>
</dbReference>
<dbReference type="EMBL" id="AUZJ01000071">
    <property type="protein sequence ID" value="ERF59426.1"/>
    <property type="molecule type" value="Genomic_DNA"/>
</dbReference>
<dbReference type="Pfam" id="PF01553">
    <property type="entry name" value="Acyltransferase"/>
    <property type="match status" value="1"/>
</dbReference>
<dbReference type="GO" id="GO:0006654">
    <property type="term" value="P:phosphatidic acid biosynthetic process"/>
    <property type="evidence" value="ECO:0007669"/>
    <property type="project" value="TreeGrafter"/>
</dbReference>